<dbReference type="EMBL" id="DVLP01000432">
    <property type="protein sequence ID" value="HIT76877.1"/>
    <property type="molecule type" value="Genomic_DNA"/>
</dbReference>
<dbReference type="CDD" id="cd13399">
    <property type="entry name" value="Slt35-like"/>
    <property type="match status" value="1"/>
</dbReference>
<dbReference type="InterPro" id="IPR011055">
    <property type="entry name" value="Dup_hybrid_motif"/>
</dbReference>
<comment type="caution">
    <text evidence="7">The sequence shown here is derived from an EMBL/GenBank/DDBJ whole genome shotgun (WGS) entry which is preliminary data.</text>
</comment>
<comment type="similarity">
    <text evidence="1">Belongs to the peptidase C40 family.</text>
</comment>
<dbReference type="Gene3D" id="2.70.70.10">
    <property type="entry name" value="Glucose Permease (Domain IIA)"/>
    <property type="match status" value="1"/>
</dbReference>
<dbReference type="PANTHER" id="PTHR21666:SF270">
    <property type="entry name" value="MUREIN HYDROLASE ACTIVATOR ENVC"/>
    <property type="match status" value="1"/>
</dbReference>
<reference evidence="7" key="1">
    <citation type="submission" date="2020-10" db="EMBL/GenBank/DDBJ databases">
        <authorList>
            <person name="Gilroy R."/>
        </authorList>
    </citation>
    <scope>NUCLEOTIDE SEQUENCE</scope>
    <source>
        <strain evidence="7">ChiGjej1B1-24693</strain>
    </source>
</reference>
<dbReference type="InterPro" id="IPR050570">
    <property type="entry name" value="Cell_wall_metabolism_enzyme"/>
</dbReference>
<evidence type="ECO:0000313" key="8">
    <source>
        <dbReference type="Proteomes" id="UP000886842"/>
    </source>
</evidence>
<dbReference type="GO" id="GO:0008234">
    <property type="term" value="F:cysteine-type peptidase activity"/>
    <property type="evidence" value="ECO:0007669"/>
    <property type="project" value="UniProtKB-KW"/>
</dbReference>
<dbReference type="AlphaFoldDB" id="A0A9D1KPI6"/>
<keyword evidence="4" id="KW-0788">Thiol protease</keyword>
<dbReference type="SUPFAM" id="SSF51261">
    <property type="entry name" value="Duplicated hybrid motif"/>
    <property type="match status" value="1"/>
</dbReference>
<feature type="region of interest" description="Disordered" evidence="5">
    <location>
        <begin position="333"/>
        <end position="356"/>
    </location>
</feature>
<accession>A0A9D1KPI6</accession>
<dbReference type="InterPro" id="IPR016047">
    <property type="entry name" value="M23ase_b-sheet_dom"/>
</dbReference>
<evidence type="ECO:0000256" key="4">
    <source>
        <dbReference type="ARBA" id="ARBA00022807"/>
    </source>
</evidence>
<dbReference type="Gene3D" id="3.90.1720.10">
    <property type="entry name" value="endopeptidase domain like (from Nostoc punctiforme)"/>
    <property type="match status" value="1"/>
</dbReference>
<dbReference type="GO" id="GO:0006508">
    <property type="term" value="P:proteolysis"/>
    <property type="evidence" value="ECO:0007669"/>
    <property type="project" value="UniProtKB-KW"/>
</dbReference>
<dbReference type="PROSITE" id="PS51935">
    <property type="entry name" value="NLPC_P60"/>
    <property type="match status" value="1"/>
</dbReference>
<gene>
    <name evidence="7" type="ORF">IAA98_14955</name>
</gene>
<dbReference type="Pfam" id="PF01464">
    <property type="entry name" value="SLT"/>
    <property type="match status" value="1"/>
</dbReference>
<dbReference type="Pfam" id="PF00877">
    <property type="entry name" value="NLPC_P60"/>
    <property type="match status" value="1"/>
</dbReference>
<dbReference type="InterPro" id="IPR008258">
    <property type="entry name" value="Transglycosylase_SLT_dom_1"/>
</dbReference>
<dbReference type="Proteomes" id="UP000886842">
    <property type="component" value="Unassembled WGS sequence"/>
</dbReference>
<dbReference type="PANTHER" id="PTHR21666">
    <property type="entry name" value="PEPTIDASE-RELATED"/>
    <property type="match status" value="1"/>
</dbReference>
<protein>
    <submittedName>
        <fullName evidence="7">Peptidoglycan DD-metalloendopeptidase family protein</fullName>
    </submittedName>
</protein>
<evidence type="ECO:0000256" key="5">
    <source>
        <dbReference type="SAM" id="MobiDB-lite"/>
    </source>
</evidence>
<dbReference type="SUPFAM" id="SSF54001">
    <property type="entry name" value="Cysteine proteinases"/>
    <property type="match status" value="1"/>
</dbReference>
<proteinExistence type="inferred from homology"/>
<evidence type="ECO:0000256" key="3">
    <source>
        <dbReference type="ARBA" id="ARBA00022801"/>
    </source>
</evidence>
<dbReference type="Pfam" id="PF01551">
    <property type="entry name" value="Peptidase_M23"/>
    <property type="match status" value="1"/>
</dbReference>
<dbReference type="GO" id="GO:0004222">
    <property type="term" value="F:metalloendopeptidase activity"/>
    <property type="evidence" value="ECO:0007669"/>
    <property type="project" value="TreeGrafter"/>
</dbReference>
<evidence type="ECO:0000259" key="6">
    <source>
        <dbReference type="PROSITE" id="PS51935"/>
    </source>
</evidence>
<keyword evidence="3" id="KW-0378">Hydrolase</keyword>
<feature type="domain" description="NlpC/P60" evidence="6">
    <location>
        <begin position="354"/>
        <end position="450"/>
    </location>
</feature>
<dbReference type="InterPro" id="IPR000064">
    <property type="entry name" value="NLP_P60_dom"/>
</dbReference>
<evidence type="ECO:0000256" key="1">
    <source>
        <dbReference type="ARBA" id="ARBA00007074"/>
    </source>
</evidence>
<sequence length="450" mass="46315">MKAVGAVGIAVLGLVVSLAMLVTLLGDEEPAPTVDTGGLSDAVPAEFREALILHGARCTQISPALLAAQIEAESGWNPRAESPVGARGLAQFMPGTWASYGTDGDGDGKADVYNPADAIASQAKYMCALAELVTSFGIPGDLTSLMLAAYNAGPGAVKSAGGIPPFAETQGYVTKILAAVKKYQAAMAGGGGWRDPVPDDKVVRGTPFHKPGPMWAWKGWHTGVDYPVPLGTPVLAAAAGTVSDIRVTPGGYGQHVFIDHGTIDGRQITTLYAHMQAFQPGLTVGQKVEAGTQIGQVGATGNVTGPHLHFEVRADFTDGADDNEFLDPWTWLASHKGDPKDPDDDSGGNGSKGSATARQIVTSAKEWLGTPYVYGGGELTGPSGSLLGGATGTPGFDCSGLTRAAAYVGSDGAITLPRTTDQQAKAGKKVAKAKDRKPGDLIFFDTLKNG</sequence>
<dbReference type="SUPFAM" id="SSF53955">
    <property type="entry name" value="Lysozyme-like"/>
    <property type="match status" value="1"/>
</dbReference>
<dbReference type="InterPro" id="IPR038765">
    <property type="entry name" value="Papain-like_cys_pep_sf"/>
</dbReference>
<dbReference type="CDD" id="cd12797">
    <property type="entry name" value="M23_peptidase"/>
    <property type="match status" value="1"/>
</dbReference>
<dbReference type="Gene3D" id="1.10.530.10">
    <property type="match status" value="1"/>
</dbReference>
<organism evidence="7 8">
    <name type="scientific">Candidatus Avipropionibacterium avicola</name>
    <dbReference type="NCBI Taxonomy" id="2840701"/>
    <lineage>
        <taxon>Bacteria</taxon>
        <taxon>Bacillati</taxon>
        <taxon>Actinomycetota</taxon>
        <taxon>Actinomycetes</taxon>
        <taxon>Propionibacteriales</taxon>
        <taxon>Propionibacteriaceae</taxon>
        <taxon>Propionibacteriaceae incertae sedis</taxon>
        <taxon>Candidatus Avipropionibacterium</taxon>
    </lineage>
</organism>
<evidence type="ECO:0000313" key="7">
    <source>
        <dbReference type="EMBL" id="HIT76877.1"/>
    </source>
</evidence>
<keyword evidence="2" id="KW-0645">Protease</keyword>
<evidence type="ECO:0000256" key="2">
    <source>
        <dbReference type="ARBA" id="ARBA00022670"/>
    </source>
</evidence>
<name>A0A9D1KPI6_9ACTN</name>
<dbReference type="InterPro" id="IPR023346">
    <property type="entry name" value="Lysozyme-like_dom_sf"/>
</dbReference>
<feature type="non-terminal residue" evidence="7">
    <location>
        <position position="450"/>
    </location>
</feature>
<reference evidence="7" key="2">
    <citation type="journal article" date="2021" name="PeerJ">
        <title>Extensive microbial diversity within the chicken gut microbiome revealed by metagenomics and culture.</title>
        <authorList>
            <person name="Gilroy R."/>
            <person name="Ravi A."/>
            <person name="Getino M."/>
            <person name="Pursley I."/>
            <person name="Horton D.L."/>
            <person name="Alikhan N.F."/>
            <person name="Baker D."/>
            <person name="Gharbi K."/>
            <person name="Hall N."/>
            <person name="Watson M."/>
            <person name="Adriaenssens E.M."/>
            <person name="Foster-Nyarko E."/>
            <person name="Jarju S."/>
            <person name="Secka A."/>
            <person name="Antonio M."/>
            <person name="Oren A."/>
            <person name="Chaudhuri R.R."/>
            <person name="La Ragione R."/>
            <person name="Hildebrand F."/>
            <person name="Pallen M.J."/>
        </authorList>
    </citation>
    <scope>NUCLEOTIDE SEQUENCE</scope>
    <source>
        <strain evidence="7">ChiGjej1B1-24693</strain>
    </source>
</reference>